<dbReference type="Proteomes" id="UP000789860">
    <property type="component" value="Unassembled WGS sequence"/>
</dbReference>
<gene>
    <name evidence="1" type="ORF">SCALOS_LOCUS1259</name>
</gene>
<protein>
    <submittedName>
        <fullName evidence="1">11296_t:CDS:1</fullName>
    </submittedName>
</protein>
<comment type="caution">
    <text evidence="1">The sequence shown here is derived from an EMBL/GenBank/DDBJ whole genome shotgun (WGS) entry which is preliminary data.</text>
</comment>
<dbReference type="EMBL" id="CAJVPM010000818">
    <property type="protein sequence ID" value="CAG8452723.1"/>
    <property type="molecule type" value="Genomic_DNA"/>
</dbReference>
<organism evidence="1 2">
    <name type="scientific">Scutellospora calospora</name>
    <dbReference type="NCBI Taxonomy" id="85575"/>
    <lineage>
        <taxon>Eukaryota</taxon>
        <taxon>Fungi</taxon>
        <taxon>Fungi incertae sedis</taxon>
        <taxon>Mucoromycota</taxon>
        <taxon>Glomeromycotina</taxon>
        <taxon>Glomeromycetes</taxon>
        <taxon>Diversisporales</taxon>
        <taxon>Gigasporaceae</taxon>
        <taxon>Scutellospora</taxon>
    </lineage>
</organism>
<name>A0ACA9K5H8_9GLOM</name>
<reference evidence="1" key="1">
    <citation type="submission" date="2021-06" db="EMBL/GenBank/DDBJ databases">
        <authorList>
            <person name="Kallberg Y."/>
            <person name="Tangrot J."/>
            <person name="Rosling A."/>
        </authorList>
    </citation>
    <scope>NUCLEOTIDE SEQUENCE</scope>
    <source>
        <strain evidence="1">AU212A</strain>
    </source>
</reference>
<evidence type="ECO:0000313" key="1">
    <source>
        <dbReference type="EMBL" id="CAG8452723.1"/>
    </source>
</evidence>
<keyword evidence="2" id="KW-1185">Reference proteome</keyword>
<proteinExistence type="predicted"/>
<accession>A0ACA9K5H8</accession>
<feature type="non-terminal residue" evidence="1">
    <location>
        <position position="187"/>
    </location>
</feature>
<evidence type="ECO:0000313" key="2">
    <source>
        <dbReference type="Proteomes" id="UP000789860"/>
    </source>
</evidence>
<sequence>MNKIQKSDMILKSSLYNLHLQQYLSTFQQHNIDFEKFLGLNEQTLKSIGIINESHRAVLITCMKYFRKLFTTTEWENVEDCHDEHLFRNYTDHILTITEEFNTDQHVISSHVEDDVVTSAPEGKRSNELPSYFDVAKHKQEANNIMTCEEEDHENLPTYSCSVFKAGYVIKKDEMAAHGVKAKNRTW</sequence>